<evidence type="ECO:0000313" key="2">
    <source>
        <dbReference type="EMBL" id="MDR6227346.1"/>
    </source>
</evidence>
<evidence type="ECO:0000313" key="3">
    <source>
        <dbReference type="Proteomes" id="UP001185012"/>
    </source>
</evidence>
<dbReference type="Proteomes" id="UP001185012">
    <property type="component" value="Unassembled WGS sequence"/>
</dbReference>
<proteinExistence type="predicted"/>
<sequence>MKLRGQVQRRKARIRKAAFFSFVGSLVLTGFITPPIVQAPQGYKPDLSMEENRSNERTHPEKPGVQLSREKTQENLEAEPTDQPKNSWYALKQDEQQTIEPVHTATDTQQNWSRPRSNESVTKEEEPAVTSVPTQSPADEDEQNANQPGTGPDDQPREPENEEERSPEDGKDDPSSPDEPTEPGEGEEPVEPGEGNDEPKDGDESDGDDRDERNPYNTLKEWLIQTKESDLAS</sequence>
<feature type="compositionally biased region" description="Basic and acidic residues" evidence="1">
    <location>
        <begin position="50"/>
        <end position="74"/>
    </location>
</feature>
<feature type="compositionally biased region" description="Acidic residues" evidence="1">
    <location>
        <begin position="175"/>
        <end position="209"/>
    </location>
</feature>
<dbReference type="RefSeq" id="WP_309868345.1">
    <property type="nucleotide sequence ID" value="NZ_JAVDQG010000009.1"/>
</dbReference>
<protein>
    <submittedName>
        <fullName evidence="2">Uncharacterized protein</fullName>
    </submittedName>
</protein>
<dbReference type="EMBL" id="JAVDQG010000009">
    <property type="protein sequence ID" value="MDR6227346.1"/>
    <property type="molecule type" value="Genomic_DNA"/>
</dbReference>
<name>A0ABU1IRN5_9BACL</name>
<feature type="region of interest" description="Disordered" evidence="1">
    <location>
        <begin position="37"/>
        <end position="233"/>
    </location>
</feature>
<keyword evidence="3" id="KW-1185">Reference proteome</keyword>
<feature type="compositionally biased region" description="Polar residues" evidence="1">
    <location>
        <begin position="105"/>
        <end position="120"/>
    </location>
</feature>
<accession>A0ABU1IRN5</accession>
<comment type="caution">
    <text evidence="2">The sequence shown here is derived from an EMBL/GenBank/DDBJ whole genome shotgun (WGS) entry which is preliminary data.</text>
</comment>
<gene>
    <name evidence="2" type="ORF">JOE21_003361</name>
</gene>
<reference evidence="2 3" key="1">
    <citation type="submission" date="2023-07" db="EMBL/GenBank/DDBJ databases">
        <title>Genomic Encyclopedia of Type Strains, Phase IV (KMG-IV): sequencing the most valuable type-strain genomes for metagenomic binning, comparative biology and taxonomic classification.</title>
        <authorList>
            <person name="Goeker M."/>
        </authorList>
    </citation>
    <scope>NUCLEOTIDE SEQUENCE [LARGE SCALE GENOMIC DNA]</scope>
    <source>
        <strain evidence="2 3">DSM 45903</strain>
    </source>
</reference>
<organism evidence="2 3">
    <name type="scientific">Desmospora profundinema</name>
    <dbReference type="NCBI Taxonomy" id="1571184"/>
    <lineage>
        <taxon>Bacteria</taxon>
        <taxon>Bacillati</taxon>
        <taxon>Bacillota</taxon>
        <taxon>Bacilli</taxon>
        <taxon>Bacillales</taxon>
        <taxon>Thermoactinomycetaceae</taxon>
        <taxon>Desmospora</taxon>
    </lineage>
</organism>
<evidence type="ECO:0000256" key="1">
    <source>
        <dbReference type="SAM" id="MobiDB-lite"/>
    </source>
</evidence>